<dbReference type="SUPFAM" id="SSF144232">
    <property type="entry name" value="HIT/MYND zinc finger-like"/>
    <property type="match status" value="1"/>
</dbReference>
<comment type="caution">
    <text evidence="3">The sequence shown here is derived from an EMBL/GenBank/DDBJ whole genome shotgun (WGS) entry which is preliminary data.</text>
</comment>
<accession>A0A0K9P8J4</accession>
<gene>
    <name evidence="3" type="ORF">ZOSMA_327G00100</name>
</gene>
<dbReference type="AlphaFoldDB" id="A0A0K9P8J4"/>
<dbReference type="InterPro" id="IPR039646">
    <property type="entry name" value="ZNHIT2"/>
</dbReference>
<dbReference type="STRING" id="29655.A0A0K9P8J4"/>
<dbReference type="PANTHER" id="PTHR15555:SF0">
    <property type="entry name" value="ZINC FINGER HIT DOMAIN-CONTAINING PROTEIN 2"/>
    <property type="match status" value="1"/>
</dbReference>
<dbReference type="Pfam" id="PF04438">
    <property type="entry name" value="zf-HIT"/>
    <property type="match status" value="1"/>
</dbReference>
<keyword evidence="1" id="KW-0863">Zinc-finger</keyword>
<evidence type="ECO:0000313" key="3">
    <source>
        <dbReference type="EMBL" id="KMZ65336.1"/>
    </source>
</evidence>
<evidence type="ECO:0000259" key="2">
    <source>
        <dbReference type="PROSITE" id="PS51083"/>
    </source>
</evidence>
<evidence type="ECO:0000313" key="4">
    <source>
        <dbReference type="Proteomes" id="UP000036987"/>
    </source>
</evidence>
<keyword evidence="1" id="KW-0862">Zinc</keyword>
<dbReference type="GO" id="GO:0008270">
    <property type="term" value="F:zinc ion binding"/>
    <property type="evidence" value="ECO:0007669"/>
    <property type="project" value="UniProtKB-UniRule"/>
</dbReference>
<dbReference type="InterPro" id="IPR007529">
    <property type="entry name" value="Znf_HIT"/>
</dbReference>
<reference evidence="4" key="1">
    <citation type="journal article" date="2016" name="Nature">
        <title>The genome of the seagrass Zostera marina reveals angiosperm adaptation to the sea.</title>
        <authorList>
            <person name="Olsen J.L."/>
            <person name="Rouze P."/>
            <person name="Verhelst B."/>
            <person name="Lin Y.-C."/>
            <person name="Bayer T."/>
            <person name="Collen J."/>
            <person name="Dattolo E."/>
            <person name="De Paoli E."/>
            <person name="Dittami S."/>
            <person name="Maumus F."/>
            <person name="Michel G."/>
            <person name="Kersting A."/>
            <person name="Lauritano C."/>
            <person name="Lohaus R."/>
            <person name="Toepel M."/>
            <person name="Tonon T."/>
            <person name="Vanneste K."/>
            <person name="Amirebrahimi M."/>
            <person name="Brakel J."/>
            <person name="Bostroem C."/>
            <person name="Chovatia M."/>
            <person name="Grimwood J."/>
            <person name="Jenkins J.W."/>
            <person name="Jueterbock A."/>
            <person name="Mraz A."/>
            <person name="Stam W.T."/>
            <person name="Tice H."/>
            <person name="Bornberg-Bauer E."/>
            <person name="Green P.J."/>
            <person name="Pearson G.A."/>
            <person name="Procaccini G."/>
            <person name="Duarte C.M."/>
            <person name="Schmutz J."/>
            <person name="Reusch T.B.H."/>
            <person name="Van de Peer Y."/>
        </authorList>
    </citation>
    <scope>NUCLEOTIDE SEQUENCE [LARGE SCALE GENOMIC DNA]</scope>
    <source>
        <strain evidence="4">cv. Finnish</strain>
    </source>
</reference>
<dbReference type="OrthoDB" id="18412at2759"/>
<dbReference type="Proteomes" id="UP000036987">
    <property type="component" value="Unassembled WGS sequence"/>
</dbReference>
<dbReference type="EMBL" id="LFYR01001049">
    <property type="protein sequence ID" value="KMZ65336.1"/>
    <property type="molecule type" value="Genomic_DNA"/>
</dbReference>
<keyword evidence="4" id="KW-1185">Reference proteome</keyword>
<keyword evidence="1" id="KW-0479">Metal-binding</keyword>
<protein>
    <submittedName>
        <fullName evidence="3">HIT zinc finger family protein, expressed</fullName>
    </submittedName>
</protein>
<dbReference type="PROSITE" id="PS51083">
    <property type="entry name" value="ZF_HIT"/>
    <property type="match status" value="1"/>
</dbReference>
<dbReference type="CDD" id="cd23024">
    <property type="entry name" value="zf-HIT_ZNHIT2-3"/>
    <property type="match status" value="1"/>
</dbReference>
<organism evidence="3 4">
    <name type="scientific">Zostera marina</name>
    <name type="common">Eelgrass</name>
    <dbReference type="NCBI Taxonomy" id="29655"/>
    <lineage>
        <taxon>Eukaryota</taxon>
        <taxon>Viridiplantae</taxon>
        <taxon>Streptophyta</taxon>
        <taxon>Embryophyta</taxon>
        <taxon>Tracheophyta</taxon>
        <taxon>Spermatophyta</taxon>
        <taxon>Magnoliopsida</taxon>
        <taxon>Liliopsida</taxon>
        <taxon>Zosteraceae</taxon>
        <taxon>Zostera</taxon>
    </lineage>
</organism>
<evidence type="ECO:0000256" key="1">
    <source>
        <dbReference type="PROSITE-ProRule" id="PRU00453"/>
    </source>
</evidence>
<sequence>MKTVLTREASVSSSIPETRLVCRVCQKQFAQYTCPRCNSRYCSLPCYKGHSLRCTESFMHENVMDEMRQIQPEDETKKKMLDILKRFHSEEETECEEEDDSTLSEETIQTFLSGKNIRFEDLSNEEIKQFQRAVASGILSKMIKPWEPWWLKPSARMVSLGRSGNQLVRAIDEHDVQTSSHNTSEISFSEIPAGPEAPLPSLDRLSHIDPSPLLAVHLLDVLYTYCFTLRLYNGDWHCDPLEASMVVLTISSVLKEGTLPETAAEALSNCLEEACSPMYRHIGGFQFGVGLLDDVIKLLSLNSNTLICLLCDLRRLILAGGKMLKSEKICMAEKEENRRMLKFSERKIYFFMCWVHNQPTETWSCMDGMVKAEKASLASVEYDYSQSKMETSGAKNSVLIKEV</sequence>
<name>A0A0K9P8J4_ZOSMR</name>
<dbReference type="Gene3D" id="3.30.60.190">
    <property type="match status" value="1"/>
</dbReference>
<feature type="domain" description="HIT-type" evidence="2">
    <location>
        <begin position="22"/>
        <end position="54"/>
    </location>
</feature>
<dbReference type="OMA" id="LMPDYKP"/>
<proteinExistence type="predicted"/>
<dbReference type="PANTHER" id="PTHR15555">
    <property type="entry name" value="ZINC FINGER HIT DOMAIN CONTAINING PROTEIN 2 PROTEIN FON -RELATED"/>
    <property type="match status" value="1"/>
</dbReference>